<name>A0ABV9DEU6_9BACI</name>
<dbReference type="Proteomes" id="UP001595989">
    <property type="component" value="Unassembled WGS sequence"/>
</dbReference>
<gene>
    <name evidence="1" type="ORF">ACFO3D_01685</name>
</gene>
<proteinExistence type="predicted"/>
<organism evidence="1 2">
    <name type="scientific">Virgibacillus kekensis</name>
    <dbReference type="NCBI Taxonomy" id="202261"/>
    <lineage>
        <taxon>Bacteria</taxon>
        <taxon>Bacillati</taxon>
        <taxon>Bacillota</taxon>
        <taxon>Bacilli</taxon>
        <taxon>Bacillales</taxon>
        <taxon>Bacillaceae</taxon>
        <taxon>Virgibacillus</taxon>
    </lineage>
</organism>
<evidence type="ECO:0000313" key="1">
    <source>
        <dbReference type="EMBL" id="MFC4556917.1"/>
    </source>
</evidence>
<evidence type="ECO:0000313" key="2">
    <source>
        <dbReference type="Proteomes" id="UP001595989"/>
    </source>
</evidence>
<dbReference type="EMBL" id="JBHSFU010000003">
    <property type="protein sequence ID" value="MFC4556917.1"/>
    <property type="molecule type" value="Genomic_DNA"/>
</dbReference>
<comment type="caution">
    <text evidence="1">The sequence shown here is derived from an EMBL/GenBank/DDBJ whole genome shotgun (WGS) entry which is preliminary data.</text>
</comment>
<protein>
    <recommendedName>
        <fullName evidence="3">EfeO-type cupredoxin-like domain-containing protein</fullName>
    </recommendedName>
</protein>
<dbReference type="RefSeq" id="WP_390292855.1">
    <property type="nucleotide sequence ID" value="NZ_JBHSFU010000003.1"/>
</dbReference>
<sequence>MRRSLVVLFLLSVCLIGSLYWFYGRAGTELAAKKTVNVEEDDFVLHIHVENDDSGFQVYRSLQYLGQGKVEITHRTPLISVSFKQKNHDYTGSNVTEVLDNGRSYYPQGPVSFESPEQGTYKLYCETRFTVNGEKVRINLEETLAFQ</sequence>
<evidence type="ECO:0008006" key="3">
    <source>
        <dbReference type="Google" id="ProtNLM"/>
    </source>
</evidence>
<keyword evidence="2" id="KW-1185">Reference proteome</keyword>
<reference evidence="2" key="1">
    <citation type="journal article" date="2019" name="Int. J. Syst. Evol. Microbiol.">
        <title>The Global Catalogue of Microorganisms (GCM) 10K type strain sequencing project: providing services to taxonomists for standard genome sequencing and annotation.</title>
        <authorList>
            <consortium name="The Broad Institute Genomics Platform"/>
            <consortium name="The Broad Institute Genome Sequencing Center for Infectious Disease"/>
            <person name="Wu L."/>
            <person name="Ma J."/>
        </authorList>
    </citation>
    <scope>NUCLEOTIDE SEQUENCE [LARGE SCALE GENOMIC DNA]</scope>
    <source>
        <strain evidence="2">CGMCC 4.7426</strain>
    </source>
</reference>
<accession>A0ABV9DEU6</accession>